<dbReference type="EMBL" id="JABCIY010000067">
    <property type="protein sequence ID" value="KAF7193961.1"/>
    <property type="molecule type" value="Genomic_DNA"/>
</dbReference>
<evidence type="ECO:0000259" key="1">
    <source>
        <dbReference type="Pfam" id="PF01636"/>
    </source>
</evidence>
<dbReference type="Gene3D" id="3.30.200.20">
    <property type="entry name" value="Phosphorylase Kinase, domain 1"/>
    <property type="match status" value="1"/>
</dbReference>
<feature type="domain" description="Aminoglycoside phosphotransferase" evidence="1">
    <location>
        <begin position="81"/>
        <end position="259"/>
    </location>
</feature>
<keyword evidence="3" id="KW-1185">Reference proteome</keyword>
<proteinExistence type="predicted"/>
<dbReference type="AlphaFoldDB" id="A0A8H6RMX7"/>
<protein>
    <submittedName>
        <fullName evidence="2">4-hydroxytryptamine kinase</fullName>
    </submittedName>
</protein>
<name>A0A8H6RMX7_9PEZI</name>
<keyword evidence="2" id="KW-0808">Transferase</keyword>
<evidence type="ECO:0000313" key="3">
    <source>
        <dbReference type="Proteomes" id="UP000660729"/>
    </source>
</evidence>
<keyword evidence="2" id="KW-0418">Kinase</keyword>
<comment type="caution">
    <text evidence="2">The sequence shown here is derived from an EMBL/GenBank/DDBJ whole genome shotgun (WGS) entry which is preliminary data.</text>
</comment>
<evidence type="ECO:0000313" key="2">
    <source>
        <dbReference type="EMBL" id="KAF7193961.1"/>
    </source>
</evidence>
<accession>A0A8H6RMX7</accession>
<dbReference type="Gene3D" id="3.90.1200.10">
    <property type="match status" value="1"/>
</dbReference>
<sequence length="353" mass="39876">MANVLTEMPDAPRSWQQSIDDYLSDHDIKYKQATPLKGGNSAYIWRLDGYQDSHRVHNRCVFKYGDSEIKGIPDFKVPEGRMHKEVRALNTDIVQEAGQKEDGVQVPSVLQATKDGFVMSWAGETDLRTAFIENPDLDARALGSKLGSWLARLHIASIGDKEVETWTNEVIEMVIGKEIDFLRTGFEERGIDKSIAERAIPFLQKPGPVQTLTICDFRPMNTLLEDKESSDPVARIVDWECTRYGDPAFDIRLWAAEAMVLEAKYGKERGLLSSFLSAYKENAGSKIVNDEFVCRTAVVMGSMMFWLMPLGIWDVEGEEEGERWKLVAIEYIKAGAERDMDWLARSDLGPLLS</sequence>
<dbReference type="OrthoDB" id="25129at2759"/>
<dbReference type="GO" id="GO:0016301">
    <property type="term" value="F:kinase activity"/>
    <property type="evidence" value="ECO:0007669"/>
    <property type="project" value="UniProtKB-KW"/>
</dbReference>
<dbReference type="InterPro" id="IPR011009">
    <property type="entry name" value="Kinase-like_dom_sf"/>
</dbReference>
<reference evidence="2" key="1">
    <citation type="submission" date="2020-04" db="EMBL/GenBank/DDBJ databases">
        <title>Draft genome resource of the tomato pathogen Pseudocercospora fuligena.</title>
        <authorList>
            <person name="Zaccaron A."/>
        </authorList>
    </citation>
    <scope>NUCLEOTIDE SEQUENCE</scope>
    <source>
        <strain evidence="2">PF001</strain>
    </source>
</reference>
<gene>
    <name evidence="2" type="ORF">HII31_04643</name>
</gene>
<dbReference type="Pfam" id="PF01636">
    <property type="entry name" value="APH"/>
    <property type="match status" value="1"/>
</dbReference>
<dbReference type="Proteomes" id="UP000660729">
    <property type="component" value="Unassembled WGS sequence"/>
</dbReference>
<dbReference type="SUPFAM" id="SSF56112">
    <property type="entry name" value="Protein kinase-like (PK-like)"/>
    <property type="match status" value="1"/>
</dbReference>
<dbReference type="InterPro" id="IPR002575">
    <property type="entry name" value="Aminoglycoside_PTrfase"/>
</dbReference>
<organism evidence="2 3">
    <name type="scientific">Pseudocercospora fuligena</name>
    <dbReference type="NCBI Taxonomy" id="685502"/>
    <lineage>
        <taxon>Eukaryota</taxon>
        <taxon>Fungi</taxon>
        <taxon>Dikarya</taxon>
        <taxon>Ascomycota</taxon>
        <taxon>Pezizomycotina</taxon>
        <taxon>Dothideomycetes</taxon>
        <taxon>Dothideomycetidae</taxon>
        <taxon>Mycosphaerellales</taxon>
        <taxon>Mycosphaerellaceae</taxon>
        <taxon>Pseudocercospora</taxon>
    </lineage>
</organism>